<organism evidence="1 2">
    <name type="scientific">Rhodoferax lacus</name>
    <dbReference type="NCBI Taxonomy" id="2184758"/>
    <lineage>
        <taxon>Bacteria</taxon>
        <taxon>Pseudomonadati</taxon>
        <taxon>Pseudomonadota</taxon>
        <taxon>Betaproteobacteria</taxon>
        <taxon>Burkholderiales</taxon>
        <taxon>Comamonadaceae</taxon>
        <taxon>Rhodoferax</taxon>
    </lineage>
</organism>
<reference evidence="1 2" key="1">
    <citation type="submission" date="2018-05" db="EMBL/GenBank/DDBJ databases">
        <title>Rhodoferax soyangensis sp.nov., isolated from an oligotrophic freshwater lake.</title>
        <authorList>
            <person name="Park M."/>
        </authorList>
    </citation>
    <scope>NUCLEOTIDE SEQUENCE [LARGE SCALE GENOMIC DNA]</scope>
    <source>
        <strain evidence="1 2">IMCC26218</strain>
    </source>
</reference>
<sequence>MALLAQAAAAQTIESLDWVEASGTSVARLTFSASVRFLRQAPSPATATDLAQLSFQIVAADEQVTGQTVEEGKRLGAAAGRPRIDLVYVPVPKVATKLLTLRFSEKVLLQVRQGPGARTIDLVFKSRMAGDLSAEGALPEPAEAPQDRRFAVVLQSTLADQGAQMPRIPAEFQNYDVYTQPSERAGVKRVDLVLGFFKTQQDAQAVRQRALERFPQAAVLSLAEAAAKAAPAAAAPVAAASVAAAPSVQPQIETAVSDVDGQGEALLAKGRSAFAERRFQDAIDATNQALMLPPNPSSPAAQELIGQTWEAMSQPDKARAEYQLYLKLYPQGEATGRITQRLASLGVATAATAKADGAGLKADKKRLSATGSVSQYYYGGQTKTDSLVNIATGIDQSTLTRTNQSVLVSSWDATGRYETDDSVTKLVMRGSRSDNLASESAISSTTQGLVSAAYVDYRHLPSRLDVRVGRQSAIGGSLFGLFDGVSMALPVAENYKVDAMLGVPANTLVSAPQQALAGVMLEADNLFEHWGGNVSLVEQTTEGISDRRAIGTELRYFGESLSMYAQLDYDINFNAINAFTVQGSFQGPYDTTVTMLLDDRKAPSLQLSDALISQGGASLSSLLQANSMAAVQGFALATAAEARQAMVSLSRALSSKWQGSMDLRYSEVGALPAVGNFQAQPATGAQYNVSFQLTGSNLYSSRDINGFNVSFITSSTMNGTQLAYNNLTGFMDNKISLEPSIRYYTQTDNAQTKISRISPGLRVSYKLSERANLMAEGIYETSQTDGLTNHETGESVFFYLGYRYDFQ</sequence>
<comment type="caution">
    <text evidence="1">The sequence shown here is derived from an EMBL/GenBank/DDBJ whole genome shotgun (WGS) entry which is preliminary data.</text>
</comment>
<accession>A0A3E1R9M3</accession>
<keyword evidence="2" id="KW-1185">Reference proteome</keyword>
<dbReference type="AlphaFoldDB" id="A0A3E1R9M3"/>
<name>A0A3E1R9M3_9BURK</name>
<dbReference type="Gene3D" id="1.25.40.10">
    <property type="entry name" value="Tetratricopeptide repeat domain"/>
    <property type="match status" value="1"/>
</dbReference>
<proteinExistence type="predicted"/>
<dbReference type="EMBL" id="QFZK01000017">
    <property type="protein sequence ID" value="RFO95380.1"/>
    <property type="molecule type" value="Genomic_DNA"/>
</dbReference>
<evidence type="ECO:0000313" key="1">
    <source>
        <dbReference type="EMBL" id="RFO95380.1"/>
    </source>
</evidence>
<gene>
    <name evidence="1" type="ORF">DIC66_18635</name>
</gene>
<dbReference type="InterPro" id="IPR011990">
    <property type="entry name" value="TPR-like_helical_dom_sf"/>
</dbReference>
<dbReference type="Proteomes" id="UP000260665">
    <property type="component" value="Unassembled WGS sequence"/>
</dbReference>
<protein>
    <submittedName>
        <fullName evidence="1">Uncharacterized protein</fullName>
    </submittedName>
</protein>
<dbReference type="SUPFAM" id="SSF48452">
    <property type="entry name" value="TPR-like"/>
    <property type="match status" value="1"/>
</dbReference>
<evidence type="ECO:0000313" key="2">
    <source>
        <dbReference type="Proteomes" id="UP000260665"/>
    </source>
</evidence>